<dbReference type="EMBL" id="CP107906">
    <property type="protein sequence ID" value="WUG95361.1"/>
    <property type="molecule type" value="Genomic_DNA"/>
</dbReference>
<organism evidence="2 3">
    <name type="scientific">Streptomyces violaceus</name>
    <name type="common">Streptomyces venezuelae</name>
    <dbReference type="NCBI Taxonomy" id="1936"/>
    <lineage>
        <taxon>Bacteria</taxon>
        <taxon>Bacillati</taxon>
        <taxon>Actinomycetota</taxon>
        <taxon>Actinomycetes</taxon>
        <taxon>Kitasatosporales</taxon>
        <taxon>Streptomycetaceae</taxon>
        <taxon>Streptomyces</taxon>
    </lineage>
</organism>
<sequence length="746" mass="84510">MRDFSVLSDVEFEELAGDLLGAEVGVPVERFAAGADGGIDLRWNASGITTIAQCKHYLRSSFSQLYAAAEKEVEKVKRLNPDAYHFITTLDISVSQKERIYALFSEWMSGPEYVLGGRDIDALITRHPDIERRHAKLWVSTGMQLFWNLHSDIANRAEALRQRIEKSMPRYVVSSSYGPARRLLDEHNVCLISGPPGIGKTTLAQMLIAEHISVGYEPIEVSADINEAWVALSRDTSQIFLYDDFLGQITFSERLAKNEDKRLSDLIEKLSSGHSSKKLILTTREYILRDARLSYERLGELDSRYQFVLELKAYSKADKAQILYNHLWHSDVAASCLREIAKGGYKEILNHRSYNPRLVEYCTGKAFDTQSPGYLSRFKESLDHPERIWRVAFEEHLTDEQRLLVLVLSTLPRRVAIDVLLEAHQSLCCNLGVLSTESSFRRALEVLEGTFIAISRNRDSDTTIQHANPSVTEFALFRVASDRKVLEAIVASAVSFDQLAELFLYARGGSFIYGGNPELMTALKKMKEKFTAAMSASFDSPSLQQEKAWVPGVGITIVDPTGKLDERVGIYLQVDKEWHVGDEAIRVVVERLLGQWRNHKGDKAEASSTFTILSSHRSADHYMGEAHEVFHDWLGSTLDTAEDWRHYIDHLSEYDGINLQNEWDIADRFERFMEDEIVSSGPHPSDLDDMKSIADEFGLYELSERIDEVIAAEAEPDDDYERPDGFREGGYVTESYLEGLFGRLAE</sequence>
<evidence type="ECO:0000313" key="3">
    <source>
        <dbReference type="Proteomes" id="UP001341259"/>
    </source>
</evidence>
<dbReference type="SMART" id="SM00382">
    <property type="entry name" value="AAA"/>
    <property type="match status" value="1"/>
</dbReference>
<dbReference type="Proteomes" id="UP001341259">
    <property type="component" value="Chromosome"/>
</dbReference>
<protein>
    <recommendedName>
        <fullName evidence="1">AAA+ ATPase domain-containing protein</fullName>
    </recommendedName>
</protein>
<dbReference type="InterPro" id="IPR049050">
    <property type="entry name" value="nSTAND3"/>
</dbReference>
<dbReference type="SUPFAM" id="SSF52540">
    <property type="entry name" value="P-loop containing nucleoside triphosphate hydrolases"/>
    <property type="match status" value="1"/>
</dbReference>
<keyword evidence="3" id="KW-1185">Reference proteome</keyword>
<dbReference type="InterPro" id="IPR027417">
    <property type="entry name" value="P-loop_NTPase"/>
</dbReference>
<evidence type="ECO:0000259" key="1">
    <source>
        <dbReference type="SMART" id="SM00382"/>
    </source>
</evidence>
<name>A0ABZ1NUC4_STRVL</name>
<gene>
    <name evidence="2" type="ORF">OHB29_21250</name>
</gene>
<feature type="domain" description="AAA+ ATPase" evidence="1">
    <location>
        <begin position="186"/>
        <end position="304"/>
    </location>
</feature>
<dbReference type="Gene3D" id="3.40.50.300">
    <property type="entry name" value="P-loop containing nucleotide triphosphate hydrolases"/>
    <property type="match status" value="1"/>
</dbReference>
<evidence type="ECO:0000313" key="2">
    <source>
        <dbReference type="EMBL" id="WUG95361.1"/>
    </source>
</evidence>
<proteinExistence type="predicted"/>
<accession>A0ABZ1NUC4</accession>
<dbReference type="RefSeq" id="WP_328340666.1">
    <property type="nucleotide sequence ID" value="NZ_CP107906.1"/>
</dbReference>
<dbReference type="InterPro" id="IPR003593">
    <property type="entry name" value="AAA+_ATPase"/>
</dbReference>
<dbReference type="Pfam" id="PF20720">
    <property type="entry name" value="nSTAND3"/>
    <property type="match status" value="1"/>
</dbReference>
<reference evidence="2 3" key="1">
    <citation type="submission" date="2022-10" db="EMBL/GenBank/DDBJ databases">
        <title>The complete genomes of actinobacterial strains from the NBC collection.</title>
        <authorList>
            <person name="Joergensen T.S."/>
            <person name="Alvarez Arevalo M."/>
            <person name="Sterndorff E.B."/>
            <person name="Faurdal D."/>
            <person name="Vuksanovic O."/>
            <person name="Mourched A.-S."/>
            <person name="Charusanti P."/>
            <person name="Shaw S."/>
            <person name="Blin K."/>
            <person name="Weber T."/>
        </authorList>
    </citation>
    <scope>NUCLEOTIDE SEQUENCE [LARGE SCALE GENOMIC DNA]</scope>
    <source>
        <strain evidence="2 3">NBC_00456</strain>
    </source>
</reference>